<dbReference type="RefSeq" id="WP_187127742.1">
    <property type="nucleotide sequence ID" value="NZ_CABKVV010000014.1"/>
</dbReference>
<evidence type="ECO:0000313" key="3">
    <source>
        <dbReference type="Proteomes" id="UP001524473"/>
    </source>
</evidence>
<proteinExistence type="predicted"/>
<dbReference type="InterPro" id="IPR016181">
    <property type="entry name" value="Acyl_CoA_acyltransferase"/>
</dbReference>
<dbReference type="PROSITE" id="PS51186">
    <property type="entry name" value="GNAT"/>
    <property type="match status" value="1"/>
</dbReference>
<dbReference type="Pfam" id="PF00583">
    <property type="entry name" value="Acetyltransf_1"/>
    <property type="match status" value="1"/>
</dbReference>
<dbReference type="CDD" id="cd04301">
    <property type="entry name" value="NAT_SF"/>
    <property type="match status" value="1"/>
</dbReference>
<reference evidence="2 3" key="1">
    <citation type="submission" date="2022-06" db="EMBL/GenBank/DDBJ databases">
        <title>Isolation of gut microbiota from human fecal samples.</title>
        <authorList>
            <person name="Pamer E.G."/>
            <person name="Barat B."/>
            <person name="Waligurski E."/>
            <person name="Medina S."/>
            <person name="Paddock L."/>
            <person name="Mostad J."/>
        </authorList>
    </citation>
    <scope>NUCLEOTIDE SEQUENCE [LARGE SCALE GENOMIC DNA]</scope>
    <source>
        <strain evidence="2 3">DFI.9.73</strain>
    </source>
</reference>
<comment type="caution">
    <text evidence="2">The sequence shown here is derived from an EMBL/GenBank/DDBJ whole genome shotgun (WGS) entry which is preliminary data.</text>
</comment>
<dbReference type="GeneID" id="90533153"/>
<dbReference type="SUPFAM" id="SSF55729">
    <property type="entry name" value="Acyl-CoA N-acyltransferases (Nat)"/>
    <property type="match status" value="1"/>
</dbReference>
<gene>
    <name evidence="2" type="ORF">NE695_16585</name>
</gene>
<keyword evidence="3" id="KW-1185">Reference proteome</keyword>
<dbReference type="Proteomes" id="UP001524473">
    <property type="component" value="Unassembled WGS sequence"/>
</dbReference>
<organism evidence="2 3">
    <name type="scientific">Neglectibacter timonensis</name>
    <dbReference type="NCBI Taxonomy" id="1776382"/>
    <lineage>
        <taxon>Bacteria</taxon>
        <taxon>Bacillati</taxon>
        <taxon>Bacillota</taxon>
        <taxon>Clostridia</taxon>
        <taxon>Eubacteriales</taxon>
        <taxon>Oscillospiraceae</taxon>
        <taxon>Neglectibacter</taxon>
    </lineage>
</organism>
<dbReference type="InterPro" id="IPR000182">
    <property type="entry name" value="GNAT_dom"/>
</dbReference>
<evidence type="ECO:0000259" key="1">
    <source>
        <dbReference type="PROSITE" id="PS51186"/>
    </source>
</evidence>
<dbReference type="EMBL" id="JANFZH010000054">
    <property type="protein sequence ID" value="MCQ4841528.1"/>
    <property type="molecule type" value="Genomic_DNA"/>
</dbReference>
<protein>
    <submittedName>
        <fullName evidence="2">GNAT family N-acetyltransferase</fullName>
    </submittedName>
</protein>
<sequence length="169" mass="19469">MRNINLEKVESQEQIDSLCEIARVVWHETYDPLLPDGQVEYMLDKFQSDHAVKAQMKAQGYRYYLIKIEGKPAGFVGFSPRYENREEMFLSKIYLLPEYHGTGAVSQAFALVEKETREEGLSKIRLTVNKGNEHAIGVYSHYGFQVEEQVKSDIGSGYVMDDYVMVKEL</sequence>
<evidence type="ECO:0000313" key="2">
    <source>
        <dbReference type="EMBL" id="MCQ4841528.1"/>
    </source>
</evidence>
<dbReference type="Gene3D" id="3.40.630.30">
    <property type="match status" value="1"/>
</dbReference>
<feature type="domain" description="N-acetyltransferase" evidence="1">
    <location>
        <begin position="4"/>
        <end position="169"/>
    </location>
</feature>
<accession>A0ABT1S3Y4</accession>
<name>A0ABT1S3Y4_9FIRM</name>